<reference evidence="1 2" key="1">
    <citation type="submission" date="2019-10" db="EMBL/GenBank/DDBJ databases">
        <title>Complete genome sequence of Vibrio sp. strain THAF100, isolated from non-filtered water from the water column of tank 6 of a marine aquarium containing stony-coral fragments. Water maintained at 26 degree C.</title>
        <authorList>
            <person name="Ruckert C."/>
            <person name="Franco A."/>
            <person name="Kalinowski J."/>
            <person name="Glaeser S."/>
        </authorList>
    </citation>
    <scope>NUCLEOTIDE SEQUENCE [LARGE SCALE GENOMIC DNA]</scope>
    <source>
        <strain evidence="1 2">THAF100</strain>
        <plasmid evidence="2">pthaf100_b</plasmid>
    </source>
</reference>
<organism evidence="1 2">
    <name type="scientific">Vibrio aquimaris</name>
    <dbReference type="NCBI Taxonomy" id="2587862"/>
    <lineage>
        <taxon>Bacteria</taxon>
        <taxon>Pseudomonadati</taxon>
        <taxon>Pseudomonadota</taxon>
        <taxon>Gammaproteobacteria</taxon>
        <taxon>Vibrionales</taxon>
        <taxon>Vibrionaceae</taxon>
        <taxon>Vibrio</taxon>
    </lineage>
</organism>
<dbReference type="Proteomes" id="UP000326936">
    <property type="component" value="Plasmid pTHAF100_b"/>
</dbReference>
<accession>A0A5P9CRH4</accession>
<keyword evidence="2" id="KW-1185">Reference proteome</keyword>
<protein>
    <submittedName>
        <fullName evidence="1">Uncharacterized protein</fullName>
    </submittedName>
</protein>
<evidence type="ECO:0000313" key="1">
    <source>
        <dbReference type="EMBL" id="QFT28810.1"/>
    </source>
</evidence>
<name>A0A5P9CRH4_9VIBR</name>
<geneLocation type="plasmid" evidence="2">
    <name>pthaf100_b</name>
</geneLocation>
<proteinExistence type="predicted"/>
<sequence length="74" mass="8607">MSFTPKYSLADLAKIAGFDDVDEMVKYSCTSRQNLYNWNNREEKQNFLKVVIRGAQAMKSDDIRIKAQMRANNK</sequence>
<dbReference type="KEGG" id="vaq:FIV01_20625"/>
<gene>
    <name evidence="1" type="ORF">FIV01_20625</name>
</gene>
<dbReference type="AlphaFoldDB" id="A0A5P9CRH4"/>
<evidence type="ECO:0000313" key="2">
    <source>
        <dbReference type="Proteomes" id="UP000326936"/>
    </source>
</evidence>
<dbReference type="OrthoDB" id="5888771at2"/>
<keyword evidence="1" id="KW-0614">Plasmid</keyword>
<dbReference type="EMBL" id="CP045352">
    <property type="protein sequence ID" value="QFT28810.1"/>
    <property type="molecule type" value="Genomic_DNA"/>
</dbReference>
<dbReference type="RefSeq" id="WP_152432820.1">
    <property type="nucleotide sequence ID" value="NZ_CBCSDK010000028.1"/>
</dbReference>